<protein>
    <submittedName>
        <fullName evidence="5">Perosamine synthetase</fullName>
    </submittedName>
</protein>
<dbReference type="InterPro" id="IPR015422">
    <property type="entry name" value="PyrdxlP-dep_Trfase_small"/>
</dbReference>
<reference evidence="5 6" key="1">
    <citation type="submission" date="2018-11" db="EMBL/GenBank/DDBJ databases">
        <title>Draft genome sequence of Cellulomonas takizawaensis strain TKZ-21.</title>
        <authorList>
            <person name="Yamamura H."/>
            <person name="Hayashi T."/>
            <person name="Hamada M."/>
            <person name="Serisawa Y."/>
            <person name="Matsuyama K."/>
            <person name="Nakagawa Y."/>
            <person name="Otoguro M."/>
            <person name="Yanagida F."/>
            <person name="Hayakawa M."/>
        </authorList>
    </citation>
    <scope>NUCLEOTIDE SEQUENCE [LARGE SCALE GENOMIC DNA]</scope>
    <source>
        <strain evidence="5 6">TKZ-21</strain>
    </source>
</reference>
<evidence type="ECO:0000256" key="1">
    <source>
        <dbReference type="ARBA" id="ARBA00001933"/>
    </source>
</evidence>
<keyword evidence="3 4" id="KW-0663">Pyridoxal phosphate</keyword>
<dbReference type="PANTHER" id="PTHR30244:SF34">
    <property type="entry name" value="DTDP-4-AMINO-4,6-DIDEOXYGALACTOSE TRANSAMINASE"/>
    <property type="match status" value="1"/>
</dbReference>
<dbReference type="SUPFAM" id="SSF53383">
    <property type="entry name" value="PLP-dependent transferases"/>
    <property type="match status" value="1"/>
</dbReference>
<comment type="cofactor">
    <cofactor evidence="1">
        <name>pyridoxal 5'-phosphate</name>
        <dbReference type="ChEBI" id="CHEBI:597326"/>
    </cofactor>
</comment>
<dbReference type="PIRSF" id="PIRSF000390">
    <property type="entry name" value="PLP_StrS"/>
    <property type="match status" value="1"/>
</dbReference>
<evidence type="ECO:0000313" key="6">
    <source>
        <dbReference type="Proteomes" id="UP000288246"/>
    </source>
</evidence>
<dbReference type="Gene3D" id="3.40.640.10">
    <property type="entry name" value="Type I PLP-dependent aspartate aminotransferase-like (Major domain)"/>
    <property type="match status" value="1"/>
</dbReference>
<organism evidence="5 6">
    <name type="scientific">Cellulomonas algicola</name>
    <dbReference type="NCBI Taxonomy" id="2071633"/>
    <lineage>
        <taxon>Bacteria</taxon>
        <taxon>Bacillati</taxon>
        <taxon>Actinomycetota</taxon>
        <taxon>Actinomycetes</taxon>
        <taxon>Micrococcales</taxon>
        <taxon>Cellulomonadaceae</taxon>
        <taxon>Cellulomonas</taxon>
    </lineage>
</organism>
<comment type="similarity">
    <text evidence="4">Belongs to the DegT/DnrJ/EryC1 family.</text>
</comment>
<dbReference type="PANTHER" id="PTHR30244">
    <property type="entry name" value="TRANSAMINASE"/>
    <property type="match status" value="1"/>
</dbReference>
<dbReference type="InterPro" id="IPR000653">
    <property type="entry name" value="DegT/StrS_aminotransferase"/>
</dbReference>
<proteinExistence type="inferred from homology"/>
<dbReference type="GO" id="GO:0008483">
    <property type="term" value="F:transaminase activity"/>
    <property type="evidence" value="ECO:0007669"/>
    <property type="project" value="TreeGrafter"/>
</dbReference>
<gene>
    <name evidence="5" type="ORF">CTKZ_23500</name>
</gene>
<evidence type="ECO:0000256" key="4">
    <source>
        <dbReference type="RuleBase" id="RU004508"/>
    </source>
</evidence>
<dbReference type="InterPro" id="IPR015424">
    <property type="entry name" value="PyrdxlP-dep_Trfase"/>
</dbReference>
<evidence type="ECO:0000256" key="3">
    <source>
        <dbReference type="PIRSR" id="PIRSR000390-2"/>
    </source>
</evidence>
<dbReference type="InterPro" id="IPR015421">
    <property type="entry name" value="PyrdxlP-dep_Trfase_major"/>
</dbReference>
<dbReference type="OrthoDB" id="9804264at2"/>
<dbReference type="Gene3D" id="3.90.1150.10">
    <property type="entry name" value="Aspartate Aminotransferase, domain 1"/>
    <property type="match status" value="1"/>
</dbReference>
<feature type="active site" description="Proton acceptor" evidence="2">
    <location>
        <position position="195"/>
    </location>
</feature>
<dbReference type="GO" id="GO:0000271">
    <property type="term" value="P:polysaccharide biosynthetic process"/>
    <property type="evidence" value="ECO:0007669"/>
    <property type="project" value="TreeGrafter"/>
</dbReference>
<comment type="caution">
    <text evidence="5">The sequence shown here is derived from an EMBL/GenBank/DDBJ whole genome shotgun (WGS) entry which is preliminary data.</text>
</comment>
<sequence length="411" mass="44005">MTTTDVHIPAVTAPEPHFVWPVVDEATLEAVRAQLVESVSVYDRSGVVARVEDALARWHGVRHAVLMSSGTCALHAAYVAAGVGPGDEVIVPAYTFFATASPLLQTGATPVLVDCDERGNLDPARVADAVTSATRAIVVTHMWGLPADVAALRAIADTRGLLLVEDTSHAFGASVDGRPVGAFGDLAAQSLQGQKPLTGGEGGVLLTDDDELYYRGVAIAHYNVRCKREIPATHPLARYAVTGLGLKWRIHPAAAAMVEQQLGVHDAVRSGRDACAARMAARLRRLPGVEVLLPREGEQGSWYALVLRLDDALLAHVDADTLVERLHREGAVEVDRPGSTRPLAQLPLFQDPGGALPAYAGRSGARPEDYPAANDFFDRTLKLPVWHRAADMPVVDQYLDAFDKVWAELGL</sequence>
<feature type="modified residue" description="N6-(pyridoxal phosphate)lysine" evidence="3">
    <location>
        <position position="195"/>
    </location>
</feature>
<accession>A0A401V1J7</accession>
<dbReference type="RefSeq" id="WP_124343298.1">
    <property type="nucleotide sequence ID" value="NZ_BHYL01000194.1"/>
</dbReference>
<dbReference type="Proteomes" id="UP000288246">
    <property type="component" value="Unassembled WGS sequence"/>
</dbReference>
<dbReference type="EMBL" id="BHYL01000194">
    <property type="protein sequence ID" value="GCD20788.1"/>
    <property type="molecule type" value="Genomic_DNA"/>
</dbReference>
<dbReference type="AlphaFoldDB" id="A0A401V1J7"/>
<name>A0A401V1J7_9CELL</name>
<keyword evidence="6" id="KW-1185">Reference proteome</keyword>
<evidence type="ECO:0000313" key="5">
    <source>
        <dbReference type="EMBL" id="GCD20788.1"/>
    </source>
</evidence>
<evidence type="ECO:0000256" key="2">
    <source>
        <dbReference type="PIRSR" id="PIRSR000390-1"/>
    </source>
</evidence>
<dbReference type="GO" id="GO:0030170">
    <property type="term" value="F:pyridoxal phosphate binding"/>
    <property type="evidence" value="ECO:0007669"/>
    <property type="project" value="TreeGrafter"/>
</dbReference>
<dbReference type="Pfam" id="PF01041">
    <property type="entry name" value="DegT_DnrJ_EryC1"/>
    <property type="match status" value="1"/>
</dbReference>